<dbReference type="OrthoDB" id="1925581at2759"/>
<evidence type="ECO:0000313" key="2">
    <source>
        <dbReference type="Proteomes" id="UP000027138"/>
    </source>
</evidence>
<sequence>MRAITEKAVSEKLRILEFFVRAFALLGDAKSCFALKYEALLLRQVESSSCQSLQVSYMEWLNFAGNLIDNGCYPVARQACENALLCLQKDGVANSKTSEFPVDKRIKSLREYAVKFAAPSSVQAQATEYLKRKTVENSNRNSPFNKETKCTGSILFRNGIKKRNARQLCESQRVQQGIYRSVAN</sequence>
<name>A0A067LMV9_JATCU</name>
<dbReference type="InterPro" id="IPR044969">
    <property type="entry name" value="DFO"/>
</dbReference>
<gene>
    <name evidence="1" type="ORF">JCGZ_17351</name>
</gene>
<dbReference type="AlphaFoldDB" id="A0A067LMV9"/>
<accession>A0A067LMV9</accession>
<dbReference type="PANTHER" id="PTHR37176:SF1">
    <property type="entry name" value="PROTEIN DOUBLE-STRAND BREAK FORMATION"/>
    <property type="match status" value="1"/>
</dbReference>
<organism evidence="1 2">
    <name type="scientific">Jatropha curcas</name>
    <name type="common">Barbados nut</name>
    <dbReference type="NCBI Taxonomy" id="180498"/>
    <lineage>
        <taxon>Eukaryota</taxon>
        <taxon>Viridiplantae</taxon>
        <taxon>Streptophyta</taxon>
        <taxon>Embryophyta</taxon>
        <taxon>Tracheophyta</taxon>
        <taxon>Spermatophyta</taxon>
        <taxon>Magnoliopsida</taxon>
        <taxon>eudicotyledons</taxon>
        <taxon>Gunneridae</taxon>
        <taxon>Pentapetalae</taxon>
        <taxon>rosids</taxon>
        <taxon>fabids</taxon>
        <taxon>Malpighiales</taxon>
        <taxon>Euphorbiaceae</taxon>
        <taxon>Crotonoideae</taxon>
        <taxon>Jatropheae</taxon>
        <taxon>Jatropha</taxon>
    </lineage>
</organism>
<keyword evidence="2" id="KW-1185">Reference proteome</keyword>
<proteinExistence type="predicted"/>
<dbReference type="PANTHER" id="PTHR37176">
    <property type="entry name" value="F10K1.23"/>
    <property type="match status" value="1"/>
</dbReference>
<dbReference type="STRING" id="180498.A0A067LMV9"/>
<protein>
    <submittedName>
        <fullName evidence="1">Uncharacterized protein</fullName>
    </submittedName>
</protein>
<reference evidence="1 2" key="1">
    <citation type="journal article" date="2014" name="PLoS ONE">
        <title>Global Analysis of Gene Expression Profiles in Physic Nut (Jatropha curcas L.) Seedlings Exposed to Salt Stress.</title>
        <authorList>
            <person name="Zhang L."/>
            <person name="Zhang C."/>
            <person name="Wu P."/>
            <person name="Chen Y."/>
            <person name="Li M."/>
            <person name="Jiang H."/>
            <person name="Wu G."/>
        </authorList>
    </citation>
    <scope>NUCLEOTIDE SEQUENCE [LARGE SCALE GENOMIC DNA]</scope>
    <source>
        <strain evidence="2">cv. GZQX0401</strain>
        <tissue evidence="1">Young leaves</tissue>
    </source>
</reference>
<evidence type="ECO:0000313" key="1">
    <source>
        <dbReference type="EMBL" id="KDP45744.1"/>
    </source>
</evidence>
<dbReference type="Proteomes" id="UP000027138">
    <property type="component" value="Unassembled WGS sequence"/>
</dbReference>
<dbReference type="GO" id="GO:0042138">
    <property type="term" value="P:meiotic DNA double-strand break formation"/>
    <property type="evidence" value="ECO:0007669"/>
    <property type="project" value="InterPro"/>
</dbReference>
<dbReference type="EMBL" id="KK914227">
    <property type="protein sequence ID" value="KDP45744.1"/>
    <property type="molecule type" value="Genomic_DNA"/>
</dbReference>